<dbReference type="SUPFAM" id="SSF54631">
    <property type="entry name" value="CBS-domain pair"/>
    <property type="match status" value="1"/>
</dbReference>
<accession>A0A9X3ARW6</accession>
<protein>
    <submittedName>
        <fullName evidence="3">CBS domain-containing protein</fullName>
    </submittedName>
</protein>
<dbReference type="Proteomes" id="UP001147830">
    <property type="component" value="Unassembled WGS sequence"/>
</dbReference>
<dbReference type="InterPro" id="IPR046342">
    <property type="entry name" value="CBS_dom_sf"/>
</dbReference>
<dbReference type="PROSITE" id="PS51371">
    <property type="entry name" value="CBS"/>
    <property type="match status" value="2"/>
</dbReference>
<dbReference type="Pfam" id="PF00571">
    <property type="entry name" value="CBS"/>
    <property type="match status" value="2"/>
</dbReference>
<sequence>MPKLTLYPVVSVDELVHPEQSPRYTLDSRAMQFFTDFYTTEPLVIDSTVSALDARNTMIKTHVRMKLVVDENEHFVGVISSQELAEQNIMARAAQLHHSREDIQVTDLMIRKKDLLALNIDEVNRASISDVVNFLKDNHQQHCLVVDEQMHQIRGIFSASDISRKLQLPIDINAQSSFSRVFDAVS</sequence>
<feature type="domain" description="CBS" evidence="2">
    <location>
        <begin position="109"/>
        <end position="172"/>
    </location>
</feature>
<reference evidence="3" key="2">
    <citation type="submission" date="2022-08" db="EMBL/GenBank/DDBJ databases">
        <authorList>
            <person name="Dong C."/>
        </authorList>
    </citation>
    <scope>NUCLEOTIDE SEQUENCE</scope>
    <source>
        <strain evidence="3">59MF3M-4</strain>
    </source>
</reference>
<dbReference type="EMBL" id="JAOANI010000012">
    <property type="protein sequence ID" value="MCT7358278.1"/>
    <property type="molecule type" value="Genomic_DNA"/>
</dbReference>
<dbReference type="RefSeq" id="WP_260975197.1">
    <property type="nucleotide sequence ID" value="NZ_JAOANI010000012.1"/>
</dbReference>
<comment type="caution">
    <text evidence="3">The sequence shown here is derived from an EMBL/GenBank/DDBJ whole genome shotgun (WGS) entry which is preliminary data.</text>
</comment>
<evidence type="ECO:0000313" key="3">
    <source>
        <dbReference type="EMBL" id="MCT7358278.1"/>
    </source>
</evidence>
<organism evidence="3 4">
    <name type="scientific">Thalassolituus pacificus</name>
    <dbReference type="NCBI Taxonomy" id="2975440"/>
    <lineage>
        <taxon>Bacteria</taxon>
        <taxon>Pseudomonadati</taxon>
        <taxon>Pseudomonadota</taxon>
        <taxon>Gammaproteobacteria</taxon>
        <taxon>Oceanospirillales</taxon>
        <taxon>Oceanospirillaceae</taxon>
        <taxon>Thalassolituus</taxon>
    </lineage>
</organism>
<evidence type="ECO:0000259" key="2">
    <source>
        <dbReference type="PROSITE" id="PS51371"/>
    </source>
</evidence>
<gene>
    <name evidence="3" type="ORF">NYR02_04480</name>
</gene>
<feature type="domain" description="CBS" evidence="2">
    <location>
        <begin position="38"/>
        <end position="94"/>
    </location>
</feature>
<dbReference type="Gene3D" id="3.10.580.10">
    <property type="entry name" value="CBS-domain"/>
    <property type="match status" value="1"/>
</dbReference>
<dbReference type="AlphaFoldDB" id="A0A9X3ARW6"/>
<name>A0A9X3ARW6_9GAMM</name>
<reference evidence="3" key="1">
    <citation type="journal article" date="2022" name="Front. Microbiol.">
        <title>Genome-based taxonomic rearrangement of Oceanobacter-related bacteria including the description of Thalassolituus hydrocarbonoclasticus sp. nov. and Thalassolituus pacificus sp. nov. and emended description of the genus Thalassolituus.</title>
        <authorList>
            <person name="Dong C."/>
            <person name="Wei L."/>
            <person name="Wang J."/>
            <person name="Lai Q."/>
            <person name="Huang Z."/>
            <person name="Shao Z."/>
        </authorList>
    </citation>
    <scope>NUCLEOTIDE SEQUENCE</scope>
    <source>
        <strain evidence="3">59MF3M-4</strain>
    </source>
</reference>
<evidence type="ECO:0000256" key="1">
    <source>
        <dbReference type="PROSITE-ProRule" id="PRU00703"/>
    </source>
</evidence>
<evidence type="ECO:0000313" key="4">
    <source>
        <dbReference type="Proteomes" id="UP001147830"/>
    </source>
</evidence>
<keyword evidence="1" id="KW-0129">CBS domain</keyword>
<keyword evidence="4" id="KW-1185">Reference proteome</keyword>
<proteinExistence type="predicted"/>
<dbReference type="InterPro" id="IPR000644">
    <property type="entry name" value="CBS_dom"/>
</dbReference>